<sequence length="90" mass="10602">MNFELLQEQEFIKKPVEVSIQDEEGEERAPFIRKEITKVELCPDHTHLRIYFDQQKFFAIPLDSKVEQVGANWTATDMCNKLTYVIRKVG</sequence>
<evidence type="ECO:0000313" key="1">
    <source>
        <dbReference type="EMBL" id="TKC20160.1"/>
    </source>
</evidence>
<proteinExistence type="predicted"/>
<accession>A0A4V6WNF4</accession>
<dbReference type="OrthoDB" id="2909996at2"/>
<comment type="caution">
    <text evidence="1">The sequence shown here is derived from an EMBL/GenBank/DDBJ whole genome shotgun (WGS) entry which is preliminary data.</text>
</comment>
<keyword evidence="2" id="KW-1185">Reference proteome</keyword>
<dbReference type="AlphaFoldDB" id="A0A4V6WNF4"/>
<reference evidence="1 2" key="1">
    <citation type="journal article" date="2011" name="J. Microbiol.">
        <title>Bacillus kyonggiensis sp. nov., isolated from soil of a lettuce field.</title>
        <authorList>
            <person name="Dong K."/>
            <person name="Lee S."/>
        </authorList>
    </citation>
    <scope>NUCLEOTIDE SEQUENCE [LARGE SCALE GENOMIC DNA]</scope>
    <source>
        <strain evidence="1 2">NB22</strain>
    </source>
</reference>
<name>A0A4V6WNF4_9BACI</name>
<organism evidence="1 2">
    <name type="scientific">Robertmurraya kyonggiensis</name>
    <dbReference type="NCBI Taxonomy" id="1037680"/>
    <lineage>
        <taxon>Bacteria</taxon>
        <taxon>Bacillati</taxon>
        <taxon>Bacillota</taxon>
        <taxon>Bacilli</taxon>
        <taxon>Bacillales</taxon>
        <taxon>Bacillaceae</taxon>
        <taxon>Robertmurraya</taxon>
    </lineage>
</organism>
<dbReference type="EMBL" id="SWBM01000001">
    <property type="protein sequence ID" value="TKC20160.1"/>
    <property type="molecule type" value="Genomic_DNA"/>
</dbReference>
<protein>
    <submittedName>
        <fullName evidence="1">Uncharacterized protein</fullName>
    </submittedName>
</protein>
<evidence type="ECO:0000313" key="2">
    <source>
        <dbReference type="Proteomes" id="UP000307756"/>
    </source>
</evidence>
<dbReference type="Proteomes" id="UP000307756">
    <property type="component" value="Unassembled WGS sequence"/>
</dbReference>
<gene>
    <name evidence="1" type="ORF">FA727_07635</name>
</gene>